<sequence length="945" mass="107518">MKFKKGFNKKGRGLFSIFCFLALMIFIPLVIANAQETSHSETSGISESSTSKSEALDNKIDKKSSVSNESAKKTAESQKSILENKVPVTQLKDTNDSKNTKVSFAGESILNYQNTVIPDDDTEIPGSFVIKFIDGKTSVEPIGEGWQSVSSTEYGFVAAECESQKGNIGILYKNVGIYEGRTINLKITINDWSQFSTENGYIKYRKNSIGTATQKFNWVDQTWQFEYSDGQTAELKHTYMTWYDIDQLQFMTFESNTVNSIAAVYVSANNWMNYSNNDSFGTTFYAPTDEKSNDNDDFAMYTTLFSNVSSIRFKWGKDYSNPNPSGTLGAGEFLGFTAKKPARTAPDAPTKTVSDKDEFNEHERNNLYNMNESFKYDIYQSVPDEYSEFYYDSFTIKDNVDEKLNVENVKIFNGNDQDVTDKFSISNIGNEYSFSANEFFLKDKNFYYTTYRIEIQVSVNKNLEQIPIEENGSTYKYDNSSTINIAIGNKNYLKKSNTVSTYVERQNIPILKIWNDFDNLYGSRPDSISVNLYKNDEVISTKEITEKENWKGQFTDLDVQDDEGNYIQYRMDDKVDGYNSVFENGYLINELNNKTSISGEKTRRDNDNELGERPEAIIINLYQKEGNDELLINTVEVTEADNWQYSFNDLDKYANNGKEYSYRVDEEEVPKYKKIIEGNNIINSYIGETRIEGEKIWQDQNNQAGKRPNKVTVNLLADGKMVMSQEVSEETDWKYSFENLPEYEDGKVIEYTVTENEVPGYTTEIKGTTLTNHYTPGQKSATVTKRWEDNNDKDGIRPDKVTVQLYANGEKKGDSIDLNTENQWTYTWQGLPEKVQGKEIAYTVKEVNKVSGYTATVNDNDLGNIIITNVYNLKTSTSKTSSSKTSPSKTSASKTSPSNASKNNGKIFPKTNEVIRWEYPMIGLLLITGILIAFYRKKSNGKVGN</sequence>
<dbReference type="Gene3D" id="2.60.40.740">
    <property type="match status" value="1"/>
</dbReference>
<keyword evidence="5" id="KW-1185">Reference proteome</keyword>
<dbReference type="Gene3D" id="2.60.40.1140">
    <property type="entry name" value="Collagen-binding surface protein Cna, B-type domain"/>
    <property type="match status" value="4"/>
</dbReference>
<feature type="domain" description="CNA-B" evidence="3">
    <location>
        <begin position="782"/>
        <end position="869"/>
    </location>
</feature>
<name>A0ABU3F1D6_9ENTE</name>
<feature type="compositionally biased region" description="Basic and acidic residues" evidence="1">
    <location>
        <begin position="54"/>
        <end position="76"/>
    </location>
</feature>
<evidence type="ECO:0000256" key="1">
    <source>
        <dbReference type="SAM" id="MobiDB-lite"/>
    </source>
</evidence>
<dbReference type="Pfam" id="PF05738">
    <property type="entry name" value="Cna_B"/>
    <property type="match status" value="4"/>
</dbReference>
<dbReference type="EMBL" id="JARPYI010000008">
    <property type="protein sequence ID" value="MDT2600935.1"/>
    <property type="molecule type" value="Genomic_DNA"/>
</dbReference>
<feature type="transmembrane region" description="Helical" evidence="2">
    <location>
        <begin position="917"/>
        <end position="935"/>
    </location>
</feature>
<proteinExistence type="predicted"/>
<gene>
    <name evidence="4" type="ORF">P7D85_14205</name>
</gene>
<feature type="domain" description="CNA-B" evidence="3">
    <location>
        <begin position="691"/>
        <end position="772"/>
    </location>
</feature>
<reference evidence="4 5" key="1">
    <citation type="submission" date="2023-03" db="EMBL/GenBank/DDBJ databases">
        <authorList>
            <person name="Shen W."/>
            <person name="Cai J."/>
        </authorList>
    </citation>
    <scope>NUCLEOTIDE SEQUENCE [LARGE SCALE GENOMIC DNA]</scope>
    <source>
        <strain evidence="4 5">D6-4</strain>
    </source>
</reference>
<evidence type="ECO:0000256" key="2">
    <source>
        <dbReference type="SAM" id="Phobius"/>
    </source>
</evidence>
<dbReference type="CDD" id="cd00222">
    <property type="entry name" value="CollagenBindB"/>
    <property type="match status" value="4"/>
</dbReference>
<accession>A0ABU3F1D6</accession>
<dbReference type="SUPFAM" id="SSF49478">
    <property type="entry name" value="Cna protein B-type domain"/>
    <property type="match status" value="4"/>
</dbReference>
<feature type="domain" description="CNA-B" evidence="3">
    <location>
        <begin position="597"/>
        <end position="683"/>
    </location>
</feature>
<feature type="region of interest" description="Disordered" evidence="1">
    <location>
        <begin position="877"/>
        <end position="905"/>
    </location>
</feature>
<feature type="compositionally biased region" description="Low complexity" evidence="1">
    <location>
        <begin position="877"/>
        <end position="903"/>
    </location>
</feature>
<protein>
    <submittedName>
        <fullName evidence="4">Cna B-type domain-containing protein</fullName>
    </submittedName>
</protein>
<evidence type="ECO:0000313" key="4">
    <source>
        <dbReference type="EMBL" id="MDT2600935.1"/>
    </source>
</evidence>
<feature type="compositionally biased region" description="Low complexity" evidence="1">
    <location>
        <begin position="40"/>
        <end position="53"/>
    </location>
</feature>
<keyword evidence="2" id="KW-0812">Transmembrane</keyword>
<dbReference type="Proteomes" id="UP001252875">
    <property type="component" value="Unassembled WGS sequence"/>
</dbReference>
<evidence type="ECO:0000313" key="5">
    <source>
        <dbReference type="Proteomes" id="UP001252875"/>
    </source>
</evidence>
<keyword evidence="2" id="KW-1133">Transmembrane helix</keyword>
<evidence type="ECO:0000259" key="3">
    <source>
        <dbReference type="Pfam" id="PF05738"/>
    </source>
</evidence>
<feature type="region of interest" description="Disordered" evidence="1">
    <location>
        <begin position="40"/>
        <end position="79"/>
    </location>
</feature>
<organism evidence="4 5">
    <name type="scientific">Enterococcus hulanensis</name>
    <dbReference type="NCBI Taxonomy" id="2559929"/>
    <lineage>
        <taxon>Bacteria</taxon>
        <taxon>Bacillati</taxon>
        <taxon>Bacillota</taxon>
        <taxon>Bacilli</taxon>
        <taxon>Lactobacillales</taxon>
        <taxon>Enterococcaceae</taxon>
        <taxon>Enterococcus</taxon>
    </lineage>
</organism>
<dbReference type="RefSeq" id="WP_311822976.1">
    <property type="nucleotide sequence ID" value="NZ_JARPYF010000008.1"/>
</dbReference>
<feature type="domain" description="CNA-B" evidence="3">
    <location>
        <begin position="510"/>
        <end position="588"/>
    </location>
</feature>
<dbReference type="InterPro" id="IPR008454">
    <property type="entry name" value="Collagen-bd_Cna-like_B-typ_dom"/>
</dbReference>
<comment type="caution">
    <text evidence="4">The sequence shown here is derived from an EMBL/GenBank/DDBJ whole genome shotgun (WGS) entry which is preliminary data.</text>
</comment>
<keyword evidence="2" id="KW-0472">Membrane</keyword>